<keyword evidence="3" id="KW-1185">Reference proteome</keyword>
<protein>
    <submittedName>
        <fullName evidence="2">Oidioi.mRNA.OKI2018_I69.XSR.g14378.t1.cds</fullName>
    </submittedName>
</protein>
<feature type="compositionally biased region" description="Polar residues" evidence="1">
    <location>
        <begin position="1"/>
        <end position="19"/>
    </location>
</feature>
<name>A0ABN7SFW8_OIKDI</name>
<dbReference type="EMBL" id="OU015569">
    <property type="protein sequence ID" value="CAG5095873.1"/>
    <property type="molecule type" value="Genomic_DNA"/>
</dbReference>
<evidence type="ECO:0000313" key="2">
    <source>
        <dbReference type="EMBL" id="CAG5095873.1"/>
    </source>
</evidence>
<sequence length="212" mass="24445">MKKNTTRAITEATTKITNTENEREHQQSGNDTDWTVNEKYHQHSTFVTEKHEIKSEQLPQCGGLPHREREEERETIAGPKLESEKETEDSRAFDNLSPNTKKRPLDYKVLKQTQVFSGKKWGTIHFIRDLDPALSEPFKNSRPSVSAQHDALLQENLTDCGFCLAHPKFPAGVYSKIDVKPLKTYKNTDDSIVNRPFEAIVQFGLWRDEQDF</sequence>
<evidence type="ECO:0000313" key="3">
    <source>
        <dbReference type="Proteomes" id="UP001158576"/>
    </source>
</evidence>
<feature type="compositionally biased region" description="Basic and acidic residues" evidence="1">
    <location>
        <begin position="65"/>
        <end position="92"/>
    </location>
</feature>
<dbReference type="Proteomes" id="UP001158576">
    <property type="component" value="Chromosome XSR"/>
</dbReference>
<reference evidence="2 3" key="1">
    <citation type="submission" date="2021-04" db="EMBL/GenBank/DDBJ databases">
        <authorList>
            <person name="Bliznina A."/>
        </authorList>
    </citation>
    <scope>NUCLEOTIDE SEQUENCE [LARGE SCALE GENOMIC DNA]</scope>
</reference>
<feature type="region of interest" description="Disordered" evidence="1">
    <location>
        <begin position="1"/>
        <end position="98"/>
    </location>
</feature>
<proteinExistence type="predicted"/>
<evidence type="ECO:0000256" key="1">
    <source>
        <dbReference type="SAM" id="MobiDB-lite"/>
    </source>
</evidence>
<gene>
    <name evidence="2" type="ORF">OKIOD_LOCUS5936</name>
</gene>
<organism evidence="2 3">
    <name type="scientific">Oikopleura dioica</name>
    <name type="common">Tunicate</name>
    <dbReference type="NCBI Taxonomy" id="34765"/>
    <lineage>
        <taxon>Eukaryota</taxon>
        <taxon>Metazoa</taxon>
        <taxon>Chordata</taxon>
        <taxon>Tunicata</taxon>
        <taxon>Appendicularia</taxon>
        <taxon>Copelata</taxon>
        <taxon>Oikopleuridae</taxon>
        <taxon>Oikopleura</taxon>
    </lineage>
</organism>
<accession>A0ABN7SFW8</accession>